<gene>
    <name evidence="2" type="ORF">BO71DRAFT_114718</name>
</gene>
<reference evidence="2 3" key="1">
    <citation type="submission" date="2018-02" db="EMBL/GenBank/DDBJ databases">
        <title>The genomes of Aspergillus section Nigri reveals drivers in fungal speciation.</title>
        <authorList>
            <consortium name="DOE Joint Genome Institute"/>
            <person name="Vesth T.C."/>
            <person name="Nybo J."/>
            <person name="Theobald S."/>
            <person name="Brandl J."/>
            <person name="Frisvad J.C."/>
            <person name="Nielsen K.F."/>
            <person name="Lyhne E.K."/>
            <person name="Kogle M.E."/>
            <person name="Kuo A."/>
            <person name="Riley R."/>
            <person name="Clum A."/>
            <person name="Nolan M."/>
            <person name="Lipzen A."/>
            <person name="Salamov A."/>
            <person name="Henrissat B."/>
            <person name="Wiebenga A."/>
            <person name="De vries R.P."/>
            <person name="Grigoriev I.V."/>
            <person name="Mortensen U.H."/>
            <person name="Andersen M.R."/>
            <person name="Baker S.E."/>
        </authorList>
    </citation>
    <scope>NUCLEOTIDE SEQUENCE [LARGE SCALE GENOMIC DNA]</scope>
    <source>
        <strain evidence="2 3">CBS 707.79</strain>
    </source>
</reference>
<dbReference type="Proteomes" id="UP000247810">
    <property type="component" value="Unassembled WGS sequence"/>
</dbReference>
<proteinExistence type="predicted"/>
<dbReference type="VEuPathDB" id="FungiDB:BO71DRAFT_114718"/>
<accession>A0A319DJD4</accession>
<name>A0A319DJD4_9EURO</name>
<evidence type="ECO:0000313" key="2">
    <source>
        <dbReference type="EMBL" id="PYH97656.1"/>
    </source>
</evidence>
<organism evidence="2 3">
    <name type="scientific">Aspergillus ellipticus CBS 707.79</name>
    <dbReference type="NCBI Taxonomy" id="1448320"/>
    <lineage>
        <taxon>Eukaryota</taxon>
        <taxon>Fungi</taxon>
        <taxon>Dikarya</taxon>
        <taxon>Ascomycota</taxon>
        <taxon>Pezizomycotina</taxon>
        <taxon>Eurotiomycetes</taxon>
        <taxon>Eurotiomycetidae</taxon>
        <taxon>Eurotiales</taxon>
        <taxon>Aspergillaceae</taxon>
        <taxon>Aspergillus</taxon>
        <taxon>Aspergillus subgen. Circumdati</taxon>
    </lineage>
</organism>
<sequence length="110" mass="12627">MYYVGTACMVRPSPIDLLMLGHWMTCRTREPSSARAWEPGGPRQTDASGDDPLSQGAAGCLRRGPTRQDCNQSSVPHIDCRDLFFHHHHHRRRRRRLLHYEVSNLECFVG</sequence>
<dbReference type="AlphaFoldDB" id="A0A319DJD4"/>
<evidence type="ECO:0000256" key="1">
    <source>
        <dbReference type="SAM" id="MobiDB-lite"/>
    </source>
</evidence>
<dbReference type="EMBL" id="KZ825821">
    <property type="protein sequence ID" value="PYH97656.1"/>
    <property type="molecule type" value="Genomic_DNA"/>
</dbReference>
<keyword evidence="3" id="KW-1185">Reference proteome</keyword>
<evidence type="ECO:0000313" key="3">
    <source>
        <dbReference type="Proteomes" id="UP000247810"/>
    </source>
</evidence>
<feature type="region of interest" description="Disordered" evidence="1">
    <location>
        <begin position="32"/>
        <end position="73"/>
    </location>
</feature>
<protein>
    <submittedName>
        <fullName evidence="2">Uncharacterized protein</fullName>
    </submittedName>
</protein>